<feature type="transmembrane region" description="Helical" evidence="1">
    <location>
        <begin position="7"/>
        <end position="26"/>
    </location>
</feature>
<evidence type="ECO:0000313" key="3">
    <source>
        <dbReference type="Proteomes" id="UP000220251"/>
    </source>
</evidence>
<keyword evidence="1" id="KW-1133">Transmembrane helix</keyword>
<gene>
    <name evidence="2" type="ORF">ELAC_0579</name>
</gene>
<protein>
    <submittedName>
        <fullName evidence="2">Putative membrane protein</fullName>
    </submittedName>
</protein>
<reference evidence="3" key="1">
    <citation type="submission" date="2015-06" db="EMBL/GenBank/DDBJ databases">
        <authorList>
            <person name="Bertelli C."/>
        </authorList>
    </citation>
    <scope>NUCLEOTIDE SEQUENCE [LARGE SCALE GENOMIC DNA]</scope>
    <source>
        <strain evidence="3">CRIB-30</strain>
    </source>
</reference>
<dbReference type="Proteomes" id="UP000220251">
    <property type="component" value="Unassembled WGS sequence"/>
</dbReference>
<organism evidence="2 3">
    <name type="scientific">Estrella lausannensis</name>
    <dbReference type="NCBI Taxonomy" id="483423"/>
    <lineage>
        <taxon>Bacteria</taxon>
        <taxon>Pseudomonadati</taxon>
        <taxon>Chlamydiota</taxon>
        <taxon>Chlamydiia</taxon>
        <taxon>Parachlamydiales</taxon>
        <taxon>Candidatus Criblamydiaceae</taxon>
        <taxon>Estrella</taxon>
    </lineage>
</organism>
<sequence>MTITRNIGFLLLAIYLILVGIVGLAAIALPPIIFPLLALASGIFILIGK</sequence>
<evidence type="ECO:0000256" key="1">
    <source>
        <dbReference type="SAM" id="Phobius"/>
    </source>
</evidence>
<proteinExistence type="predicted"/>
<keyword evidence="1" id="KW-0812">Transmembrane</keyword>
<accession>A0A0H5DQR2</accession>
<dbReference type="AlphaFoldDB" id="A0A0H5DQR2"/>
<dbReference type="EMBL" id="CWGJ01000010">
    <property type="protein sequence ID" value="CRX37934.1"/>
    <property type="molecule type" value="Genomic_DNA"/>
</dbReference>
<evidence type="ECO:0000313" key="2">
    <source>
        <dbReference type="EMBL" id="CRX37934.1"/>
    </source>
</evidence>
<keyword evidence="3" id="KW-1185">Reference proteome</keyword>
<keyword evidence="1" id="KW-0472">Membrane</keyword>
<name>A0A0H5DQR2_9BACT</name>
<dbReference type="RefSeq" id="WP_204250523.1">
    <property type="nucleotide sequence ID" value="NZ_CWGJ01000010.1"/>
</dbReference>
<feature type="transmembrane region" description="Helical" evidence="1">
    <location>
        <begin position="32"/>
        <end position="48"/>
    </location>
</feature>